<comment type="caution">
    <text evidence="1">The sequence shown here is derived from an EMBL/GenBank/DDBJ whole genome shotgun (WGS) entry which is preliminary data.</text>
</comment>
<accession>K1XHH3</accession>
<proteinExistence type="predicted"/>
<gene>
    <name evidence="1" type="ORF">ACD_80C00174G0031</name>
</gene>
<reference evidence="1" key="1">
    <citation type="journal article" date="2012" name="Science">
        <title>Fermentation, hydrogen, and sulfur metabolism in multiple uncultivated bacterial phyla.</title>
        <authorList>
            <person name="Wrighton K.C."/>
            <person name="Thomas B.C."/>
            <person name="Sharon I."/>
            <person name="Miller C.S."/>
            <person name="Castelle C.J."/>
            <person name="VerBerkmoes N.C."/>
            <person name="Wilkins M.J."/>
            <person name="Hettich R.L."/>
            <person name="Lipton M.S."/>
            <person name="Williams K.H."/>
            <person name="Long P.E."/>
            <person name="Banfield J.F."/>
        </authorList>
    </citation>
    <scope>NUCLEOTIDE SEQUENCE [LARGE SCALE GENOMIC DNA]</scope>
</reference>
<dbReference type="EMBL" id="AMFJ01036181">
    <property type="protein sequence ID" value="EKD24681.1"/>
    <property type="molecule type" value="Genomic_DNA"/>
</dbReference>
<sequence length="157" mass="18226">MWVNKIIYVTPAESYLGELTSSATSQLRKVVNTVLEWTNKELIKVFRTTQKSQSQDSLLYLSNKCVKTGDINEALYYSESIWDPKNISEVMYSTRKWEVVVVGVTQKELVDILEYFKNNWYNVVDTDKINHRTNIYAVSIDPSNKQKSSFFEAVYGQ</sequence>
<evidence type="ECO:0000313" key="1">
    <source>
        <dbReference type="EMBL" id="EKD24681.1"/>
    </source>
</evidence>
<name>K1XHH3_9BACT</name>
<organism evidence="1">
    <name type="scientific">uncultured bacterium</name>
    <name type="common">gcode 4</name>
    <dbReference type="NCBI Taxonomy" id="1234023"/>
    <lineage>
        <taxon>Bacteria</taxon>
        <taxon>environmental samples</taxon>
    </lineage>
</organism>
<protein>
    <submittedName>
        <fullName evidence="1">Uncharacterized protein</fullName>
    </submittedName>
</protein>
<dbReference type="AlphaFoldDB" id="K1XHH3"/>